<dbReference type="Proteomes" id="UP000285575">
    <property type="component" value="Unassembled WGS sequence"/>
</dbReference>
<dbReference type="InterPro" id="IPR037401">
    <property type="entry name" value="SnoaL-like"/>
</dbReference>
<dbReference type="SUPFAM" id="SSF54427">
    <property type="entry name" value="NTF2-like"/>
    <property type="match status" value="1"/>
</dbReference>
<gene>
    <name evidence="2" type="ORF">EOE66_19750</name>
</gene>
<dbReference type="Gene3D" id="3.10.450.50">
    <property type="match status" value="1"/>
</dbReference>
<evidence type="ECO:0000259" key="1">
    <source>
        <dbReference type="Pfam" id="PF12680"/>
    </source>
</evidence>
<keyword evidence="3" id="KW-1185">Reference proteome</keyword>
<name>A0A437RAZ5_9BURK</name>
<accession>A0A437RAZ5</accession>
<comment type="caution">
    <text evidence="2">The sequence shown here is derived from an EMBL/GenBank/DDBJ whole genome shotgun (WGS) entry which is preliminary data.</text>
</comment>
<dbReference type="OrthoDB" id="459617at2"/>
<evidence type="ECO:0000313" key="2">
    <source>
        <dbReference type="EMBL" id="RVU43892.1"/>
    </source>
</evidence>
<sequence>MDFTQRFLAFLDAYARKDLAFITAMLAPEVRVCDWNLALQGHAAAVAFMRHNFEQAGSLQIEVLHLHTSENAVAGEVRIVVDGHIELFVVDVMVFDSEGRVRALRSYKGVDPGQPA</sequence>
<organism evidence="2 3">
    <name type="scientific">Rubrivivax rivuli</name>
    <dbReference type="NCBI Taxonomy" id="1862385"/>
    <lineage>
        <taxon>Bacteria</taxon>
        <taxon>Pseudomonadati</taxon>
        <taxon>Pseudomonadota</taxon>
        <taxon>Betaproteobacteria</taxon>
        <taxon>Burkholderiales</taxon>
        <taxon>Sphaerotilaceae</taxon>
        <taxon>Rubrivivax</taxon>
    </lineage>
</organism>
<evidence type="ECO:0000313" key="3">
    <source>
        <dbReference type="Proteomes" id="UP000285575"/>
    </source>
</evidence>
<reference evidence="2 3" key="1">
    <citation type="submission" date="2019-01" db="EMBL/GenBank/DDBJ databases">
        <authorList>
            <person name="Chen W.-M."/>
        </authorList>
    </citation>
    <scope>NUCLEOTIDE SEQUENCE [LARGE SCALE GENOMIC DNA]</scope>
    <source>
        <strain evidence="2 3">KYPY4</strain>
    </source>
</reference>
<dbReference type="AlphaFoldDB" id="A0A437RAZ5"/>
<feature type="domain" description="SnoaL-like" evidence="1">
    <location>
        <begin position="9"/>
        <end position="102"/>
    </location>
</feature>
<dbReference type="EMBL" id="SACR01000006">
    <property type="protein sequence ID" value="RVU43892.1"/>
    <property type="molecule type" value="Genomic_DNA"/>
</dbReference>
<protein>
    <submittedName>
        <fullName evidence="2">Nuclear transport factor 2 family protein</fullName>
    </submittedName>
</protein>
<dbReference type="InterPro" id="IPR032710">
    <property type="entry name" value="NTF2-like_dom_sf"/>
</dbReference>
<proteinExistence type="predicted"/>
<dbReference type="RefSeq" id="WP_128230451.1">
    <property type="nucleotide sequence ID" value="NZ_SACR01000006.1"/>
</dbReference>
<dbReference type="Pfam" id="PF12680">
    <property type="entry name" value="SnoaL_2"/>
    <property type="match status" value="1"/>
</dbReference>